<keyword evidence="3" id="KW-1185">Reference proteome</keyword>
<dbReference type="EMBL" id="AZDA01000003">
    <property type="protein sequence ID" value="KRK40812.1"/>
    <property type="molecule type" value="Genomic_DNA"/>
</dbReference>
<dbReference type="AlphaFoldDB" id="A0A0R1H2M9"/>
<dbReference type="STRING" id="1423726.FC07_GL002561"/>
<organism evidence="2 3">
    <name type="scientific">Loigolactobacillus bifermentans DSM 20003</name>
    <dbReference type="NCBI Taxonomy" id="1423726"/>
    <lineage>
        <taxon>Bacteria</taxon>
        <taxon>Bacillati</taxon>
        <taxon>Bacillota</taxon>
        <taxon>Bacilli</taxon>
        <taxon>Lactobacillales</taxon>
        <taxon>Lactobacillaceae</taxon>
        <taxon>Loigolactobacillus</taxon>
    </lineage>
</organism>
<evidence type="ECO:0000313" key="3">
    <source>
        <dbReference type="Proteomes" id="UP000051461"/>
    </source>
</evidence>
<dbReference type="OrthoDB" id="5868871at2"/>
<feature type="coiled-coil region" evidence="1">
    <location>
        <begin position="163"/>
        <end position="195"/>
    </location>
</feature>
<dbReference type="Proteomes" id="UP000051461">
    <property type="component" value="Unassembled WGS sequence"/>
</dbReference>
<accession>A0A0R1H2M9</accession>
<sequence>MGKGKYAKWLTKEGLIKLGGWARDGLTDDQIAHNMGISRSTLSDWKSRFPDISDALIKEKEVADYQVENALFKRATGMTIVEKTFTLVSVPDDALELRRRKFMNTYKLDHPESSLQEVQDAAVEAVPAMEKVQTAEYHKQLPPDVGAMQFWLRNRQSLKYRDQSFAELNKAQAEKAKKDAEKAGYEAKIAKAKAEMLDNTETTEDKLALLMNTIKTEVIKEPEKDGDN</sequence>
<proteinExistence type="predicted"/>
<evidence type="ECO:0000313" key="2">
    <source>
        <dbReference type="EMBL" id="KRK40812.1"/>
    </source>
</evidence>
<name>A0A0R1H2M9_9LACO</name>
<comment type="caution">
    <text evidence="2">The sequence shown here is derived from an EMBL/GenBank/DDBJ whole genome shotgun (WGS) entry which is preliminary data.</text>
</comment>
<dbReference type="PATRIC" id="fig|1423726.3.peg.2657"/>
<dbReference type="RefSeq" id="WP_057903245.1">
    <property type="nucleotide sequence ID" value="NZ_AZDA01000003.1"/>
</dbReference>
<gene>
    <name evidence="2" type="ORF">FC07_GL002561</name>
</gene>
<reference evidence="2 3" key="1">
    <citation type="journal article" date="2015" name="Genome Announc.">
        <title>Expanding the biotechnology potential of lactobacilli through comparative genomics of 213 strains and associated genera.</title>
        <authorList>
            <person name="Sun Z."/>
            <person name="Harris H.M."/>
            <person name="McCann A."/>
            <person name="Guo C."/>
            <person name="Argimon S."/>
            <person name="Zhang W."/>
            <person name="Yang X."/>
            <person name="Jeffery I.B."/>
            <person name="Cooney J.C."/>
            <person name="Kagawa T.F."/>
            <person name="Liu W."/>
            <person name="Song Y."/>
            <person name="Salvetti E."/>
            <person name="Wrobel A."/>
            <person name="Rasinkangas P."/>
            <person name="Parkhill J."/>
            <person name="Rea M.C."/>
            <person name="O'Sullivan O."/>
            <person name="Ritari J."/>
            <person name="Douillard F.P."/>
            <person name="Paul Ross R."/>
            <person name="Yang R."/>
            <person name="Briner A.E."/>
            <person name="Felis G.E."/>
            <person name="de Vos W.M."/>
            <person name="Barrangou R."/>
            <person name="Klaenhammer T.R."/>
            <person name="Caufield P.W."/>
            <person name="Cui Y."/>
            <person name="Zhang H."/>
            <person name="O'Toole P.W."/>
        </authorList>
    </citation>
    <scope>NUCLEOTIDE SEQUENCE [LARGE SCALE GENOMIC DNA]</scope>
    <source>
        <strain evidence="2 3">DSM 20003</strain>
    </source>
</reference>
<protein>
    <submittedName>
        <fullName evidence="2">Uncharacterized protein</fullName>
    </submittedName>
</protein>
<dbReference type="Gene3D" id="1.10.10.60">
    <property type="entry name" value="Homeodomain-like"/>
    <property type="match status" value="1"/>
</dbReference>
<keyword evidence="1" id="KW-0175">Coiled coil</keyword>
<evidence type="ECO:0000256" key="1">
    <source>
        <dbReference type="SAM" id="Coils"/>
    </source>
</evidence>